<feature type="compositionally biased region" description="Basic and acidic residues" evidence="1">
    <location>
        <begin position="266"/>
        <end position="282"/>
    </location>
</feature>
<feature type="compositionally biased region" description="Basic residues" evidence="1">
    <location>
        <begin position="245"/>
        <end position="265"/>
    </location>
</feature>
<gene>
    <name evidence="4" type="ORF">JCGZ_17837</name>
</gene>
<feature type="domain" description="Coilin tudor" evidence="3">
    <location>
        <begin position="415"/>
        <end position="518"/>
    </location>
</feature>
<dbReference type="GO" id="GO:0015030">
    <property type="term" value="C:Cajal body"/>
    <property type="evidence" value="ECO:0007669"/>
    <property type="project" value="TreeGrafter"/>
</dbReference>
<dbReference type="PANTHER" id="PTHR15197">
    <property type="entry name" value="COILIN P80"/>
    <property type="match status" value="1"/>
</dbReference>
<dbReference type="PANTHER" id="PTHR15197:SF0">
    <property type="entry name" value="COILIN"/>
    <property type="match status" value="1"/>
</dbReference>
<keyword evidence="5" id="KW-1185">Reference proteome</keyword>
<dbReference type="InterPro" id="IPR031722">
    <property type="entry name" value="Coilin_N"/>
</dbReference>
<proteinExistence type="predicted"/>
<dbReference type="Pfam" id="PF15862">
    <property type="entry name" value="Coilin_N"/>
    <property type="match status" value="1"/>
</dbReference>
<feature type="region of interest" description="Disordered" evidence="1">
    <location>
        <begin position="129"/>
        <end position="330"/>
    </location>
</feature>
<feature type="compositionally biased region" description="Basic and acidic residues" evidence="1">
    <location>
        <begin position="182"/>
        <end position="195"/>
    </location>
</feature>
<feature type="compositionally biased region" description="Basic and acidic residues" evidence="1">
    <location>
        <begin position="299"/>
        <end position="318"/>
    </location>
</feature>
<evidence type="ECO:0000256" key="1">
    <source>
        <dbReference type="SAM" id="MobiDB-lite"/>
    </source>
</evidence>
<feature type="compositionally biased region" description="Acidic residues" evidence="1">
    <location>
        <begin position="283"/>
        <end position="298"/>
    </location>
</feature>
<dbReference type="GO" id="GO:0000387">
    <property type="term" value="P:spliceosomal snRNP assembly"/>
    <property type="evidence" value="ECO:0007669"/>
    <property type="project" value="TreeGrafter"/>
</dbReference>
<dbReference type="OrthoDB" id="74813at2759"/>
<feature type="domain" description="Coilin N-terminal" evidence="2">
    <location>
        <begin position="4"/>
        <end position="184"/>
    </location>
</feature>
<name>A0A067K4G9_JATCU</name>
<dbReference type="GO" id="GO:0030619">
    <property type="term" value="F:U1 snRNA binding"/>
    <property type="evidence" value="ECO:0007669"/>
    <property type="project" value="TreeGrafter"/>
</dbReference>
<evidence type="ECO:0000259" key="3">
    <source>
        <dbReference type="Pfam" id="PF23086"/>
    </source>
</evidence>
<dbReference type="InterPro" id="IPR024822">
    <property type="entry name" value="Coilin"/>
</dbReference>
<evidence type="ECO:0000313" key="4">
    <source>
        <dbReference type="EMBL" id="KDP26679.1"/>
    </source>
</evidence>
<dbReference type="STRING" id="180498.A0A067K4G9"/>
<evidence type="ECO:0000313" key="5">
    <source>
        <dbReference type="Proteomes" id="UP000027138"/>
    </source>
</evidence>
<dbReference type="EMBL" id="KK914893">
    <property type="protein sequence ID" value="KDP26679.1"/>
    <property type="molecule type" value="Genomic_DNA"/>
</dbReference>
<sequence length="615" mass="69415">METVRLRLEFDQVLSKSQKSLNLKRCWILLKPQHRTISDLSDYLLHAFDLQNDFPNGLLLSMEGFALPPFESTSILKDKDIIRVEKNGSVSTEIVMVGDGVNSLEVVEIVETQPVVAGMNLLANEEFEKESGGYQSEEVEDEPKQVEDAVHVENSPEVKTVTKKRKASKELKSPKRKKKRSSSNEKRVLAVEENGKQNGTLSAAKVDERIKSSQALPTAKRLSQHQENGNGSVDASPTPDQTKKLPSRSARRKKAKRIYLRRKLKAEREELQRRQLHVKSDEQSSEEDSQGFSQESDEEGNREVSEQMPERETNKLEEDPQQPDQDGDEEEDVVPIVIRPGHIRFEPLSTVGSNQAVEQNQIPLETFRWNGITSKKKGQKWGKEKITSWKGNDYKNVNQECSKMLNIEARHVHDRINFEKLEYYTTLPKEGDVIAYRLLKLSSSWTPELSSYGVGKISRYEIEKNRVGLVPVPKYPMIPEEEMGDDTSGGLSEAYPCARDGSLWIDFSSLCEVRLISQGNLKSVKSVAAGVDGGDQDNRSNLRNDNENHASVQENGAVDAWEQINQALNAKKAELSQEDNWNKTESSGRRPWSYKALRGSALGPTMALLRAQNEL</sequence>
<feature type="compositionally biased region" description="Polar residues" evidence="1">
    <location>
        <begin position="225"/>
        <end position="240"/>
    </location>
</feature>
<dbReference type="Pfam" id="PF23086">
    <property type="entry name" value="Tudor_Coilin"/>
    <property type="match status" value="1"/>
</dbReference>
<reference evidence="4 5" key="1">
    <citation type="journal article" date="2014" name="PLoS ONE">
        <title>Global Analysis of Gene Expression Profiles in Physic Nut (Jatropha curcas L.) Seedlings Exposed to Salt Stress.</title>
        <authorList>
            <person name="Zhang L."/>
            <person name="Zhang C."/>
            <person name="Wu P."/>
            <person name="Chen Y."/>
            <person name="Li M."/>
            <person name="Jiang H."/>
            <person name="Wu G."/>
        </authorList>
    </citation>
    <scope>NUCLEOTIDE SEQUENCE [LARGE SCALE GENOMIC DNA]</scope>
    <source>
        <strain evidence="5">cv. GZQX0401</strain>
        <tissue evidence="4">Young leaves</tissue>
    </source>
</reference>
<accession>A0A067K4G9</accession>
<evidence type="ECO:0000259" key="2">
    <source>
        <dbReference type="Pfam" id="PF15862"/>
    </source>
</evidence>
<feature type="compositionally biased region" description="Acidic residues" evidence="1">
    <location>
        <begin position="319"/>
        <end position="330"/>
    </location>
</feature>
<dbReference type="AlphaFoldDB" id="A0A067K4G9"/>
<organism evidence="4 5">
    <name type="scientific">Jatropha curcas</name>
    <name type="common">Barbados nut</name>
    <dbReference type="NCBI Taxonomy" id="180498"/>
    <lineage>
        <taxon>Eukaryota</taxon>
        <taxon>Viridiplantae</taxon>
        <taxon>Streptophyta</taxon>
        <taxon>Embryophyta</taxon>
        <taxon>Tracheophyta</taxon>
        <taxon>Spermatophyta</taxon>
        <taxon>Magnoliopsida</taxon>
        <taxon>eudicotyledons</taxon>
        <taxon>Gunneridae</taxon>
        <taxon>Pentapetalae</taxon>
        <taxon>rosids</taxon>
        <taxon>fabids</taxon>
        <taxon>Malpighiales</taxon>
        <taxon>Euphorbiaceae</taxon>
        <taxon>Crotonoideae</taxon>
        <taxon>Jatropheae</taxon>
        <taxon>Jatropha</taxon>
    </lineage>
</organism>
<feature type="compositionally biased region" description="Basic and acidic residues" evidence="1">
    <location>
        <begin position="142"/>
        <end position="156"/>
    </location>
</feature>
<dbReference type="InterPro" id="IPR056398">
    <property type="entry name" value="Tudor_Coilin"/>
</dbReference>
<dbReference type="GO" id="GO:0030620">
    <property type="term" value="F:U2 snRNA binding"/>
    <property type="evidence" value="ECO:0007669"/>
    <property type="project" value="TreeGrafter"/>
</dbReference>
<protein>
    <submittedName>
        <fullName evidence="4">Uncharacterized protein</fullName>
    </submittedName>
</protein>
<dbReference type="Proteomes" id="UP000027138">
    <property type="component" value="Unassembled WGS sequence"/>
</dbReference>